<dbReference type="EMBL" id="BAAFJT010000297">
    <property type="protein sequence ID" value="GAB0208914.1"/>
    <property type="molecule type" value="Genomic_DNA"/>
</dbReference>
<proteinExistence type="predicted"/>
<dbReference type="SUPFAM" id="SSF53098">
    <property type="entry name" value="Ribonuclease H-like"/>
    <property type="match status" value="1"/>
</dbReference>
<evidence type="ECO:0000259" key="2">
    <source>
        <dbReference type="PROSITE" id="PS50879"/>
    </source>
</evidence>
<dbReference type="InterPro" id="IPR000477">
    <property type="entry name" value="RT_dom"/>
</dbReference>
<sequence length="473" mass="53123">MAAAGSLWQKAPGETQGRPLGFWSQGYRGSEAHYTPTEKEILAAYEGVRAASEVIGTEAQLLLAPPLPVLGWMFKERVPSTHHATNATWSKWVALITQRARIGSPNRPGILEVITDWPEGKDFRMSPEEEVTCAEEAPPYNKLTEDEKPHALFTDGSCRIVGKHRRWKAAVWSAMRQVAEAAEGQGESSQFAEVKAIQLALDIAEREKWPTLYLYTDSWMVANALWGWLQQWKQSNWQRRGKPIWAAPLWQDIAARLEKLVVKVRHVDAHVPKSRATEERQNNQQVEQAAKIEVAQVDLDWQHKGKLRKCVLDEWTVRWVENWMNGRAQRVVISSAESSWGPVASNVPQGSVLGPVLFNILINDLNEGTKCTLSKFADDTKPGGVADTPEGCAAIQRDLDRLESWAERNHMKFNKGKCRILHLGRNNPMHQYRLGVDLLGSSSQEKDPGGQQVNHEPAMCPCGQEGQWYPGGH</sequence>
<comment type="caution">
    <text evidence="3">The sequence shown here is derived from an EMBL/GenBank/DDBJ whole genome shotgun (WGS) entry which is preliminary data.</text>
</comment>
<keyword evidence="4" id="KW-1185">Reference proteome</keyword>
<reference evidence="3 4" key="1">
    <citation type="submission" date="2024-06" db="EMBL/GenBank/DDBJ databases">
        <title>The draft genome of Grus japonensis, version 3.</title>
        <authorList>
            <person name="Nabeshima K."/>
            <person name="Suzuki S."/>
            <person name="Onuma M."/>
        </authorList>
    </citation>
    <scope>NUCLEOTIDE SEQUENCE [LARGE SCALE GENOMIC DNA]</scope>
    <source>
        <strain evidence="3 4">451A</strain>
    </source>
</reference>
<dbReference type="AlphaFoldDB" id="A0ABC9YHG3"/>
<dbReference type="Pfam" id="PF00075">
    <property type="entry name" value="RNase_H"/>
    <property type="match status" value="1"/>
</dbReference>
<evidence type="ECO:0000256" key="1">
    <source>
        <dbReference type="SAM" id="MobiDB-lite"/>
    </source>
</evidence>
<dbReference type="Proteomes" id="UP001623348">
    <property type="component" value="Unassembled WGS sequence"/>
</dbReference>
<feature type="region of interest" description="Disordered" evidence="1">
    <location>
        <begin position="440"/>
        <end position="459"/>
    </location>
</feature>
<evidence type="ECO:0000313" key="3">
    <source>
        <dbReference type="EMBL" id="GAB0208914.1"/>
    </source>
</evidence>
<dbReference type="InterPro" id="IPR036397">
    <property type="entry name" value="RNaseH_sf"/>
</dbReference>
<dbReference type="InterPro" id="IPR002156">
    <property type="entry name" value="RNaseH_domain"/>
</dbReference>
<gene>
    <name evidence="3" type="ORF">GRJ2_003357100</name>
</gene>
<dbReference type="Gene3D" id="3.30.420.10">
    <property type="entry name" value="Ribonuclease H-like superfamily/Ribonuclease H"/>
    <property type="match status" value="1"/>
</dbReference>
<dbReference type="Pfam" id="PF00078">
    <property type="entry name" value="RVT_1"/>
    <property type="match status" value="1"/>
</dbReference>
<dbReference type="PROSITE" id="PS50879">
    <property type="entry name" value="RNASE_H_1"/>
    <property type="match status" value="1"/>
</dbReference>
<protein>
    <recommendedName>
        <fullName evidence="2">RNase H type-1 domain-containing protein</fullName>
    </recommendedName>
</protein>
<feature type="domain" description="RNase H type-1" evidence="2">
    <location>
        <begin position="146"/>
        <end position="295"/>
    </location>
</feature>
<organism evidence="3 4">
    <name type="scientific">Grus japonensis</name>
    <name type="common">Japanese crane</name>
    <name type="synonym">Red-crowned crane</name>
    <dbReference type="NCBI Taxonomy" id="30415"/>
    <lineage>
        <taxon>Eukaryota</taxon>
        <taxon>Metazoa</taxon>
        <taxon>Chordata</taxon>
        <taxon>Craniata</taxon>
        <taxon>Vertebrata</taxon>
        <taxon>Euteleostomi</taxon>
        <taxon>Archelosauria</taxon>
        <taxon>Archosauria</taxon>
        <taxon>Dinosauria</taxon>
        <taxon>Saurischia</taxon>
        <taxon>Theropoda</taxon>
        <taxon>Coelurosauria</taxon>
        <taxon>Aves</taxon>
        <taxon>Neognathae</taxon>
        <taxon>Neoaves</taxon>
        <taxon>Gruiformes</taxon>
        <taxon>Gruidae</taxon>
        <taxon>Grus</taxon>
    </lineage>
</organism>
<evidence type="ECO:0000313" key="4">
    <source>
        <dbReference type="Proteomes" id="UP001623348"/>
    </source>
</evidence>
<dbReference type="PANTHER" id="PTHR33332">
    <property type="entry name" value="REVERSE TRANSCRIPTASE DOMAIN-CONTAINING PROTEIN"/>
    <property type="match status" value="1"/>
</dbReference>
<name>A0ABC9YHG3_GRUJA</name>
<accession>A0ABC9YHG3</accession>
<dbReference type="InterPro" id="IPR012337">
    <property type="entry name" value="RNaseH-like_sf"/>
</dbReference>